<dbReference type="OrthoDB" id="160990at2"/>
<evidence type="ECO:0000313" key="1">
    <source>
        <dbReference type="EMBL" id="OEJ75393.1"/>
    </source>
</evidence>
<dbReference type="AlphaFoldDB" id="A0A1E5QM11"/>
<dbReference type="InterPro" id="IPR012657">
    <property type="entry name" value="23S_rRNA-intervening_sequence"/>
</dbReference>
<dbReference type="InterPro" id="IPR036583">
    <property type="entry name" value="23S_rRNA_IVS_sf"/>
</dbReference>
<dbReference type="RefSeq" id="WP_069966997.1">
    <property type="nucleotide sequence ID" value="NZ_CM124774.1"/>
</dbReference>
<dbReference type="EMBL" id="MJGC01000051">
    <property type="protein sequence ID" value="OEJ75393.1"/>
    <property type="molecule type" value="Genomic_DNA"/>
</dbReference>
<reference evidence="1" key="1">
    <citation type="submission" date="2016-09" db="EMBL/GenBank/DDBJ databases">
        <title>Draft genome of thermotolerant cyanobacterium Desertifilum sp. strain IPPAS B-1220.</title>
        <authorList>
            <person name="Sinetova M.A."/>
            <person name="Bolakhan K."/>
            <person name="Zayadan B.K."/>
            <person name="Mironov K.S."/>
            <person name="Ustinova V."/>
            <person name="Kupriyanova E.V."/>
            <person name="Sidorov R.A."/>
            <person name="Skrypnik A.N."/>
            <person name="Gogoleva N.E."/>
            <person name="Gogolev Y.V."/>
            <person name="Los D.A."/>
        </authorList>
    </citation>
    <scope>NUCLEOTIDE SEQUENCE [LARGE SCALE GENOMIC DNA]</scope>
    <source>
        <strain evidence="1">IPPAS B-1220</strain>
    </source>
</reference>
<proteinExistence type="predicted"/>
<protein>
    <submittedName>
        <fullName evidence="1">Four helix bundle protein</fullName>
    </submittedName>
</protein>
<organism evidence="1">
    <name type="scientific">Desertifilum tharense IPPAS B-1220</name>
    <dbReference type="NCBI Taxonomy" id="1781255"/>
    <lineage>
        <taxon>Bacteria</taxon>
        <taxon>Bacillati</taxon>
        <taxon>Cyanobacteriota</taxon>
        <taxon>Cyanophyceae</taxon>
        <taxon>Desertifilales</taxon>
        <taxon>Desertifilaceae</taxon>
        <taxon>Desertifilum</taxon>
    </lineage>
</organism>
<sequence>MSRVDRFEDLIAWQKARMLTQEIYQATRQGEFSRDFGLTGQMQRASVSIMSNIAEGFERNRPGEFHQFLSIAKSSCAEVRSQLYVALDVGYLNQNQFNQLLSQSQEVAKIIGGLRSSIEKKRDDSNR</sequence>
<dbReference type="Pfam" id="PF05635">
    <property type="entry name" value="23S_rRNA_IVP"/>
    <property type="match status" value="1"/>
</dbReference>
<dbReference type="STRING" id="1781255.BH720_09750"/>
<dbReference type="PANTHER" id="PTHR38471:SF2">
    <property type="entry name" value="FOUR HELIX BUNDLE PROTEIN"/>
    <property type="match status" value="1"/>
</dbReference>
<comment type="caution">
    <text evidence="1">The sequence shown here is derived from an EMBL/GenBank/DDBJ whole genome shotgun (WGS) entry which is preliminary data.</text>
</comment>
<dbReference type="NCBIfam" id="TIGR02436">
    <property type="entry name" value="four helix bundle protein"/>
    <property type="match status" value="1"/>
</dbReference>
<dbReference type="SUPFAM" id="SSF158446">
    <property type="entry name" value="IVS-encoded protein-like"/>
    <property type="match status" value="1"/>
</dbReference>
<accession>A0A1E5QM11</accession>
<gene>
    <name evidence="1" type="ORF">BH720_09750</name>
</gene>
<name>A0A1E5QM11_9CYAN</name>
<dbReference type="CDD" id="cd16377">
    <property type="entry name" value="23S_rRNA_IVP_like"/>
    <property type="match status" value="1"/>
</dbReference>
<dbReference type="Gene3D" id="1.20.1440.60">
    <property type="entry name" value="23S rRNA-intervening sequence"/>
    <property type="match status" value="1"/>
</dbReference>
<dbReference type="PANTHER" id="PTHR38471">
    <property type="entry name" value="FOUR HELIX BUNDLE PROTEIN"/>
    <property type="match status" value="1"/>
</dbReference>